<dbReference type="EMBL" id="VFPM01000003">
    <property type="protein sequence ID" value="TQM57742.1"/>
    <property type="molecule type" value="Genomic_DNA"/>
</dbReference>
<evidence type="ECO:0000256" key="1">
    <source>
        <dbReference type="SAM" id="Phobius"/>
    </source>
</evidence>
<sequence length="336" mass="36197">MTFLPVGPWPVLLVLVVAALVAVWWNPTSRSVPGESRATHWRLTAMVVLLGIAALRPAVPGDEVNASAANLNVYFVVDTTSSIIAEDYGNERPRIAGVQADIAAITEALPGARYSVITFDQATRVRLPLTTDSNALEAALETLLPEPSEYSRGSSITAADERLGRMLQQAEERTPDRGRLVFYLGDGEQTAPEPPAPFTIDKRLVGGGAVLGYGTTDGGRMKATRSRFDTSASYIIDPATGEDARSVIDEKNLRAVGDQLGLPYVHRDSGDPIDPVVAGIDLDRFGTSDEVEQQRVRARQELYWPLLIGVAGLAVWELGASLAALAQARRRKEAPL</sequence>
<dbReference type="OrthoDB" id="9814325at2"/>
<keyword evidence="1" id="KW-0472">Membrane</keyword>
<dbReference type="InterPro" id="IPR002035">
    <property type="entry name" value="VWF_A"/>
</dbReference>
<protein>
    <submittedName>
        <fullName evidence="3">Ca-activated chloride channel family protein</fullName>
    </submittedName>
</protein>
<feature type="transmembrane region" description="Helical" evidence="1">
    <location>
        <begin position="302"/>
        <end position="326"/>
    </location>
</feature>
<keyword evidence="1" id="KW-1133">Transmembrane helix</keyword>
<feature type="transmembrane region" description="Helical" evidence="1">
    <location>
        <begin position="39"/>
        <end position="59"/>
    </location>
</feature>
<name>A0A543HHE0_9MICO</name>
<dbReference type="Gene3D" id="3.40.50.410">
    <property type="entry name" value="von Willebrand factor, type A domain"/>
    <property type="match status" value="1"/>
</dbReference>
<accession>A0A543HHE0</accession>
<reference evidence="3 4" key="1">
    <citation type="submission" date="2019-06" db="EMBL/GenBank/DDBJ databases">
        <title>Genome sequencing of plant associated microbes to promote plant fitness in Sorghum bicolor and Oryza sativa.</title>
        <authorList>
            <person name="Coleman-Derr D."/>
        </authorList>
    </citation>
    <scope>NUCLEOTIDE SEQUENCE [LARGE SCALE GENOMIC DNA]</scope>
    <source>
        <strain evidence="3 4">KV-663</strain>
    </source>
</reference>
<feature type="transmembrane region" description="Helical" evidence="1">
    <location>
        <begin position="6"/>
        <end position="27"/>
    </location>
</feature>
<gene>
    <name evidence="3" type="ORF">FBY41_3074</name>
</gene>
<dbReference type="InterPro" id="IPR036465">
    <property type="entry name" value="vWFA_dom_sf"/>
</dbReference>
<keyword evidence="1" id="KW-0812">Transmembrane</keyword>
<dbReference type="CDD" id="cd00198">
    <property type="entry name" value="vWFA"/>
    <property type="match status" value="1"/>
</dbReference>
<organism evidence="3 4">
    <name type="scientific">Humibacillus xanthopallidus</name>
    <dbReference type="NCBI Taxonomy" id="412689"/>
    <lineage>
        <taxon>Bacteria</taxon>
        <taxon>Bacillati</taxon>
        <taxon>Actinomycetota</taxon>
        <taxon>Actinomycetes</taxon>
        <taxon>Micrococcales</taxon>
        <taxon>Intrasporangiaceae</taxon>
        <taxon>Humibacillus</taxon>
    </lineage>
</organism>
<comment type="caution">
    <text evidence="3">The sequence shown here is derived from an EMBL/GenBank/DDBJ whole genome shotgun (WGS) entry which is preliminary data.</text>
</comment>
<proteinExistence type="predicted"/>
<dbReference type="Proteomes" id="UP000316747">
    <property type="component" value="Unassembled WGS sequence"/>
</dbReference>
<dbReference type="PROSITE" id="PS50234">
    <property type="entry name" value="VWFA"/>
    <property type="match status" value="1"/>
</dbReference>
<keyword evidence="4" id="KW-1185">Reference proteome</keyword>
<dbReference type="RefSeq" id="WP_141845170.1">
    <property type="nucleotide sequence ID" value="NZ_VFPM01000003.1"/>
</dbReference>
<dbReference type="AlphaFoldDB" id="A0A543HHE0"/>
<dbReference type="SUPFAM" id="SSF53300">
    <property type="entry name" value="vWA-like"/>
    <property type="match status" value="1"/>
</dbReference>
<evidence type="ECO:0000313" key="3">
    <source>
        <dbReference type="EMBL" id="TQM57742.1"/>
    </source>
</evidence>
<evidence type="ECO:0000313" key="4">
    <source>
        <dbReference type="Proteomes" id="UP000316747"/>
    </source>
</evidence>
<dbReference type="Pfam" id="PF13519">
    <property type="entry name" value="VWA_2"/>
    <property type="match status" value="1"/>
</dbReference>
<feature type="domain" description="VWFA" evidence="2">
    <location>
        <begin position="72"/>
        <end position="190"/>
    </location>
</feature>
<evidence type="ECO:0000259" key="2">
    <source>
        <dbReference type="PROSITE" id="PS50234"/>
    </source>
</evidence>